<evidence type="ECO:0000313" key="3">
    <source>
        <dbReference type="Proteomes" id="UP000297535"/>
    </source>
</evidence>
<keyword evidence="1" id="KW-0175">Coiled coil</keyword>
<gene>
    <name evidence="2" type="ORF">EU555_13315</name>
</gene>
<dbReference type="EMBL" id="SRLB01000008">
    <property type="protein sequence ID" value="TGD99472.1"/>
    <property type="molecule type" value="Genomic_DNA"/>
</dbReference>
<evidence type="ECO:0000313" key="2">
    <source>
        <dbReference type="EMBL" id="TGD99472.1"/>
    </source>
</evidence>
<dbReference type="Proteomes" id="UP000297535">
    <property type="component" value="Unassembled WGS sequence"/>
</dbReference>
<name>A0A4Z0NR11_9HYPH</name>
<feature type="coiled-coil region" evidence="1">
    <location>
        <begin position="32"/>
        <end position="59"/>
    </location>
</feature>
<dbReference type="RefSeq" id="WP_135415104.1">
    <property type="nucleotide sequence ID" value="NZ_SRLB01000008.1"/>
</dbReference>
<organism evidence="2 3">
    <name type="scientific">Methylobacterium nonmethylotrophicum</name>
    <dbReference type="NCBI Taxonomy" id="1141884"/>
    <lineage>
        <taxon>Bacteria</taxon>
        <taxon>Pseudomonadati</taxon>
        <taxon>Pseudomonadota</taxon>
        <taxon>Alphaproteobacteria</taxon>
        <taxon>Hyphomicrobiales</taxon>
        <taxon>Methylobacteriaceae</taxon>
        <taxon>Methylobacterium</taxon>
    </lineage>
</organism>
<proteinExistence type="predicted"/>
<dbReference type="AlphaFoldDB" id="A0A4Z0NR11"/>
<reference evidence="2 3" key="1">
    <citation type="submission" date="2019-04" db="EMBL/GenBank/DDBJ databases">
        <authorList>
            <person name="Feng G."/>
            <person name="Zhu H."/>
        </authorList>
    </citation>
    <scope>NUCLEOTIDE SEQUENCE [LARGE SCALE GENOMIC DNA]</scope>
    <source>
        <strain evidence="2 3">6HR-1</strain>
    </source>
</reference>
<protein>
    <submittedName>
        <fullName evidence="2">Uncharacterized protein</fullName>
    </submittedName>
</protein>
<sequence>MDETDITESILEKTLKTLDASNARAIALGRRYFALRQEVIQLQAEIAATREQHELLKRRPPSIISYVEAVCNVGYSSEDQVKIKRGSGISIDGWAFLADKEKSIKNISIKARSKGVEVFGNTSTHGRDDVASYHKRPDIGRCGFHSEIAPNDGFGDNVDLYVEITAHDDRIYKKVLCSVGIRD</sequence>
<comment type="caution">
    <text evidence="2">The sequence shown here is derived from an EMBL/GenBank/DDBJ whole genome shotgun (WGS) entry which is preliminary data.</text>
</comment>
<accession>A0A4Z0NR11</accession>
<evidence type="ECO:0000256" key="1">
    <source>
        <dbReference type="SAM" id="Coils"/>
    </source>
</evidence>
<keyword evidence="3" id="KW-1185">Reference proteome</keyword>